<keyword evidence="1" id="KW-0175">Coiled coil</keyword>
<protein>
    <submittedName>
        <fullName evidence="4">Phage tail protein</fullName>
    </submittedName>
</protein>
<reference evidence="4" key="2">
    <citation type="submission" date="2022-10" db="EMBL/GenBank/DDBJ databases">
        <authorList>
            <person name="Kostovova I."/>
            <person name="Moravkova M."/>
            <person name="Pechar R."/>
        </authorList>
    </citation>
    <scope>NUCLEOTIDE SEQUENCE</scope>
    <source>
        <strain evidence="4">M490A</strain>
    </source>
</reference>
<evidence type="ECO:0000313" key="4">
    <source>
        <dbReference type="EMBL" id="MDB6257994.1"/>
    </source>
</evidence>
<evidence type="ECO:0000256" key="2">
    <source>
        <dbReference type="SAM" id="MobiDB-lite"/>
    </source>
</evidence>
<feature type="compositionally biased region" description="Basic and acidic residues" evidence="2">
    <location>
        <begin position="300"/>
        <end position="315"/>
    </location>
</feature>
<feature type="compositionally biased region" description="Basic residues" evidence="2">
    <location>
        <begin position="274"/>
        <end position="299"/>
    </location>
</feature>
<dbReference type="AlphaFoldDB" id="A0A9X4AB35"/>
<feature type="region of interest" description="Disordered" evidence="2">
    <location>
        <begin position="271"/>
        <end position="320"/>
    </location>
</feature>
<feature type="domain" description="Tail spike" evidence="3">
    <location>
        <begin position="160"/>
        <end position="459"/>
    </location>
</feature>
<comment type="caution">
    <text evidence="4">The sequence shown here is derived from an EMBL/GenBank/DDBJ whole genome shotgun (WGS) entry which is preliminary data.</text>
</comment>
<sequence>MLYIKTPKGEEAPIVTNNVTIKESLGSLSTIEATFYAVDANKYGKPTSYVRSQYVNNHPAFTMISPFAEIVEKGQRFYLQQPQIDDSTDPVTVTLSGIQIAKQLHWKYIGELCKGKVIKYTKTEIIKTRITEQVPYKTKTGAIKYKSKSHIEKSTKQVPAKKIDDKIPLSKLLDFISSGTKIEFKYQAGDEKLANKTYSYPDGFGKGYADQLLKKLSQDFDFEYKFDNLTCIIAKKLGNEDSFYFVDRVNCQKINKEENYSNITTRITVYSNPKKTRKASVHKSKNSTKKFKSKSHKEKRPAYKKERKQRNDRTSYKKQYQKKVISINGHPVTSTTKKKTTHGVQYERKFTYTSPLVANTGYPVIEAKTVYLKSNLSEAELEAKAKSLVHDSPQVTFTVTGTNFKAFSKYCGTVEIGNQGLLMLLNGDKAQKARITAIESHPEDDETANEITFGTFRTDPISYQLRQQREYEALADSYRDLNDDVYDLAINDDDFLDLVDDNDAMRNHVGNWHVINYNRIVKNKKKIAANEAEIETLKGEIAALQASLTTKK</sequence>
<dbReference type="RefSeq" id="WP_271880732.1">
    <property type="nucleotide sequence ID" value="NZ_JAOTGY010000007.1"/>
</dbReference>
<reference evidence="4" key="1">
    <citation type="journal article" date="2022" name="Microorganisms">
        <title>Antibiotic Susceptibility, Resistance Gene Determinants and Corresponding Genomic Regions in Lactobacillus amylovorus Isolates Derived from Wild Boars and Domestic Pigs.</title>
        <authorList>
            <person name="Moravkova M."/>
            <person name="Kostovova I."/>
            <person name="Kavanova K."/>
            <person name="Pechar R."/>
            <person name="Stanek S."/>
            <person name="Brychta A."/>
            <person name="Zeman M."/>
            <person name="Kubasova T."/>
        </authorList>
    </citation>
    <scope>NUCLEOTIDE SEQUENCE</scope>
    <source>
        <strain evidence="4">M490A</strain>
    </source>
</reference>
<evidence type="ECO:0000259" key="3">
    <source>
        <dbReference type="Pfam" id="PF06605"/>
    </source>
</evidence>
<dbReference type="Proteomes" id="UP001141981">
    <property type="component" value="Unassembled WGS sequence"/>
</dbReference>
<proteinExistence type="predicted"/>
<gene>
    <name evidence="4" type="ORF">ODU72_04785</name>
</gene>
<accession>A0A9X4AB35</accession>
<evidence type="ECO:0000313" key="5">
    <source>
        <dbReference type="Proteomes" id="UP001141981"/>
    </source>
</evidence>
<dbReference type="Pfam" id="PF06605">
    <property type="entry name" value="Prophage_tail"/>
    <property type="match status" value="1"/>
</dbReference>
<feature type="coiled-coil region" evidence="1">
    <location>
        <begin position="520"/>
        <end position="547"/>
    </location>
</feature>
<dbReference type="InterPro" id="IPR010572">
    <property type="entry name" value="Tail_dom"/>
</dbReference>
<organism evidence="4 5">
    <name type="scientific">Lactobacillus amylovorus</name>
    <dbReference type="NCBI Taxonomy" id="1604"/>
    <lineage>
        <taxon>Bacteria</taxon>
        <taxon>Bacillati</taxon>
        <taxon>Bacillota</taxon>
        <taxon>Bacilli</taxon>
        <taxon>Lactobacillales</taxon>
        <taxon>Lactobacillaceae</taxon>
        <taxon>Lactobacillus</taxon>
    </lineage>
</organism>
<evidence type="ECO:0000256" key="1">
    <source>
        <dbReference type="SAM" id="Coils"/>
    </source>
</evidence>
<dbReference type="EMBL" id="JAOTGY010000007">
    <property type="protein sequence ID" value="MDB6257994.1"/>
    <property type="molecule type" value="Genomic_DNA"/>
</dbReference>
<name>A0A9X4AB35_LACAM</name>